<evidence type="ECO:0000256" key="1">
    <source>
        <dbReference type="SAM" id="MobiDB-lite"/>
    </source>
</evidence>
<feature type="compositionally biased region" description="Polar residues" evidence="1">
    <location>
        <begin position="1"/>
        <end position="10"/>
    </location>
</feature>
<dbReference type="RefSeq" id="WP_154327032.1">
    <property type="nucleotide sequence ID" value="NZ_CP045696.1"/>
</dbReference>
<evidence type="ECO:0000313" key="3">
    <source>
        <dbReference type="Proteomes" id="UP000483362"/>
    </source>
</evidence>
<sequence length="148" mass="16493">MLPKQTNVSQKCGYIRPSNANSKNKKNEPKKILNCYKIYLSLYQYKIEKNLLFTQQQLKMMNNFSLSSSVWLLVATVSLAACQSDDQASHAASSFAPQRMLGKSPRAAMSLGAKAELQHSTEWTRPLGTSMVNLAQVIPIRLGPTEKT</sequence>
<gene>
    <name evidence="2" type="ORF">FYJ29_13405</name>
</gene>
<proteinExistence type="predicted"/>
<dbReference type="Proteomes" id="UP000483362">
    <property type="component" value="Unassembled WGS sequence"/>
</dbReference>
<protein>
    <submittedName>
        <fullName evidence="2">Uncharacterized protein</fullName>
    </submittedName>
</protein>
<dbReference type="EMBL" id="VULT01000034">
    <property type="protein sequence ID" value="MSS18745.1"/>
    <property type="molecule type" value="Genomic_DNA"/>
</dbReference>
<feature type="region of interest" description="Disordered" evidence="1">
    <location>
        <begin position="1"/>
        <end position="26"/>
    </location>
</feature>
<name>A0A6L5XGT1_9BACT</name>
<reference evidence="2 3" key="1">
    <citation type="submission" date="2019-08" db="EMBL/GenBank/DDBJ databases">
        <title>In-depth cultivation of the pig gut microbiome towards novel bacterial diversity and tailored functional studies.</title>
        <authorList>
            <person name="Wylensek D."/>
            <person name="Hitch T.C.A."/>
            <person name="Clavel T."/>
        </authorList>
    </citation>
    <scope>NUCLEOTIDE SEQUENCE [LARGE SCALE GENOMIC DNA]</scope>
    <source>
        <strain evidence="2 3">Oil-RF-744-WCA-WT-10</strain>
    </source>
</reference>
<accession>A0A6L5XGT1</accession>
<comment type="caution">
    <text evidence="2">The sequence shown here is derived from an EMBL/GenBank/DDBJ whole genome shotgun (WGS) entry which is preliminary data.</text>
</comment>
<organism evidence="2 3">
    <name type="scientific">Sodaliphilus pleomorphus</name>
    <dbReference type="NCBI Taxonomy" id="2606626"/>
    <lineage>
        <taxon>Bacteria</taxon>
        <taxon>Pseudomonadati</taxon>
        <taxon>Bacteroidota</taxon>
        <taxon>Bacteroidia</taxon>
        <taxon>Bacteroidales</taxon>
        <taxon>Muribaculaceae</taxon>
        <taxon>Sodaliphilus</taxon>
    </lineage>
</organism>
<evidence type="ECO:0000313" key="2">
    <source>
        <dbReference type="EMBL" id="MSS18745.1"/>
    </source>
</evidence>
<dbReference type="AlphaFoldDB" id="A0A6L5XGT1"/>
<keyword evidence="3" id="KW-1185">Reference proteome</keyword>